<reference evidence="1 2" key="1">
    <citation type="submission" date="2023-04" db="EMBL/GenBank/DDBJ databases">
        <title>Genome of Basidiobolus ranarum AG-B5.</title>
        <authorList>
            <person name="Stajich J.E."/>
            <person name="Carter-House D."/>
            <person name="Gryganskyi A."/>
        </authorList>
    </citation>
    <scope>NUCLEOTIDE SEQUENCE [LARGE SCALE GENOMIC DNA]</scope>
    <source>
        <strain evidence="1 2">AG-B5</strain>
    </source>
</reference>
<dbReference type="Proteomes" id="UP001479436">
    <property type="component" value="Unassembled WGS sequence"/>
</dbReference>
<dbReference type="InterPro" id="IPR003428">
    <property type="entry name" value="MAM33"/>
</dbReference>
<comment type="caution">
    <text evidence="1">The sequence shown here is derived from an EMBL/GenBank/DDBJ whole genome shotgun (WGS) entry which is preliminary data.</text>
</comment>
<organism evidence="1 2">
    <name type="scientific">Basidiobolus ranarum</name>
    <dbReference type="NCBI Taxonomy" id="34480"/>
    <lineage>
        <taxon>Eukaryota</taxon>
        <taxon>Fungi</taxon>
        <taxon>Fungi incertae sedis</taxon>
        <taxon>Zoopagomycota</taxon>
        <taxon>Entomophthoromycotina</taxon>
        <taxon>Basidiobolomycetes</taxon>
        <taxon>Basidiobolales</taxon>
        <taxon>Basidiobolaceae</taxon>
        <taxon>Basidiobolus</taxon>
    </lineage>
</organism>
<dbReference type="SUPFAM" id="SSF54529">
    <property type="entry name" value="Mitochondrial glycoprotein MAM33-like"/>
    <property type="match status" value="1"/>
</dbReference>
<name>A0ABR2WWP8_9FUNG</name>
<accession>A0ABR2WWP8</accession>
<sequence>MVFTKLLRPCLTHVNRTTRFLAQHGSQQLTHQVKRNIHATPAILEVKSDLVSSIEQAMERCKVLPPGDLPSFLVEFKEKSSFKIRDMPGQTNVTMSRAFGNEKIKIDFSIDDIQLAQVTKNPKTQVREVASFPVECLITITKGEENGCLMFKTMIEDGDLFIEHVFYHPEADISKKHELVGFKGYLGPDINVLDDDLKRIIYQFLEERDVDEVINLFIPNYIEYKDQKEYHKWLKNLKAFIEE</sequence>
<protein>
    <submittedName>
        <fullName evidence="1">Mitochondrial acidic protein mam33</fullName>
    </submittedName>
</protein>
<dbReference type="Pfam" id="PF02330">
    <property type="entry name" value="MAM33"/>
    <property type="match status" value="1"/>
</dbReference>
<dbReference type="Gene3D" id="3.10.280.10">
    <property type="entry name" value="Mitochondrial glycoprotein"/>
    <property type="match status" value="1"/>
</dbReference>
<evidence type="ECO:0000313" key="2">
    <source>
        <dbReference type="Proteomes" id="UP001479436"/>
    </source>
</evidence>
<dbReference type="PANTHER" id="PTHR10826:SF1">
    <property type="entry name" value="COMPLEMENT COMPONENT 1 Q SUBCOMPONENT-BINDING PROTEIN, MITOCHONDRIAL"/>
    <property type="match status" value="1"/>
</dbReference>
<evidence type="ECO:0000313" key="1">
    <source>
        <dbReference type="EMBL" id="KAK9765903.1"/>
    </source>
</evidence>
<keyword evidence="2" id="KW-1185">Reference proteome</keyword>
<dbReference type="InterPro" id="IPR036561">
    <property type="entry name" value="MAM33_sf"/>
</dbReference>
<dbReference type="EMBL" id="JASJQH010000212">
    <property type="protein sequence ID" value="KAK9765903.1"/>
    <property type="molecule type" value="Genomic_DNA"/>
</dbReference>
<dbReference type="PANTHER" id="PTHR10826">
    <property type="entry name" value="COMPLEMENT COMPONENT 1"/>
    <property type="match status" value="1"/>
</dbReference>
<proteinExistence type="predicted"/>
<gene>
    <name evidence="1" type="primary">MAM33_1</name>
    <name evidence="1" type="ORF">K7432_005402</name>
</gene>